<dbReference type="PANTHER" id="PTHR46430:SF3">
    <property type="entry name" value="ACTIVATOR OF C KINASE PROTEIN 1"/>
    <property type="match status" value="1"/>
</dbReference>
<feature type="compositionally biased region" description="Polar residues" evidence="2">
    <location>
        <begin position="22"/>
        <end position="37"/>
    </location>
</feature>
<feature type="compositionally biased region" description="Basic and acidic residues" evidence="2">
    <location>
        <begin position="63"/>
        <end position="83"/>
    </location>
</feature>
<feature type="region of interest" description="Disordered" evidence="2">
    <location>
        <begin position="718"/>
        <end position="749"/>
    </location>
</feature>
<dbReference type="RefSeq" id="XP_033464240.1">
    <property type="nucleotide sequence ID" value="XM_033600722.1"/>
</dbReference>
<dbReference type="SMART" id="SM00671">
    <property type="entry name" value="SEL1"/>
    <property type="match status" value="7"/>
</dbReference>
<feature type="compositionally biased region" description="Low complexity" evidence="2">
    <location>
        <begin position="319"/>
        <end position="332"/>
    </location>
</feature>
<feature type="region of interest" description="Disordered" evidence="2">
    <location>
        <begin position="1"/>
        <end position="361"/>
    </location>
</feature>
<accession>A0A6J3MHN4</accession>
<gene>
    <name evidence="4" type="ORF">K489DRAFT_310655</name>
</gene>
<keyword evidence="1" id="KW-0677">Repeat</keyword>
<feature type="compositionally biased region" description="Basic and acidic residues" evidence="2">
    <location>
        <begin position="728"/>
        <end position="749"/>
    </location>
</feature>
<protein>
    <submittedName>
        <fullName evidence="4">HCP-like protein</fullName>
    </submittedName>
</protein>
<feature type="compositionally biased region" description="Low complexity" evidence="2">
    <location>
        <begin position="268"/>
        <end position="280"/>
    </location>
</feature>
<evidence type="ECO:0000313" key="3">
    <source>
        <dbReference type="Proteomes" id="UP000504637"/>
    </source>
</evidence>
<feature type="compositionally biased region" description="Basic and acidic residues" evidence="2">
    <location>
        <begin position="115"/>
        <end position="136"/>
    </location>
</feature>
<reference evidence="4" key="2">
    <citation type="submission" date="2020-04" db="EMBL/GenBank/DDBJ databases">
        <authorList>
            <consortium name="NCBI Genome Project"/>
        </authorList>
    </citation>
    <scope>NUCLEOTIDE SEQUENCE</scope>
    <source>
        <strain evidence="4">CBS 342.82</strain>
    </source>
</reference>
<keyword evidence="3" id="KW-1185">Reference proteome</keyword>
<reference evidence="4" key="3">
    <citation type="submission" date="2025-08" db="UniProtKB">
        <authorList>
            <consortium name="RefSeq"/>
        </authorList>
    </citation>
    <scope>IDENTIFICATION</scope>
    <source>
        <strain evidence="4">CBS 342.82</strain>
    </source>
</reference>
<dbReference type="SUPFAM" id="SSF81901">
    <property type="entry name" value="HCP-like"/>
    <property type="match status" value="1"/>
</dbReference>
<dbReference type="PANTHER" id="PTHR46430">
    <property type="entry name" value="PROTEIN SKT5-RELATED"/>
    <property type="match status" value="1"/>
</dbReference>
<evidence type="ECO:0000256" key="2">
    <source>
        <dbReference type="SAM" id="MobiDB-lite"/>
    </source>
</evidence>
<dbReference type="Proteomes" id="UP000504637">
    <property type="component" value="Unplaced"/>
</dbReference>
<proteinExistence type="predicted"/>
<evidence type="ECO:0000313" key="4">
    <source>
        <dbReference type="RefSeq" id="XP_033464240.1"/>
    </source>
</evidence>
<organism evidence="4">
    <name type="scientific">Dissoconium aciculare CBS 342.82</name>
    <dbReference type="NCBI Taxonomy" id="1314786"/>
    <lineage>
        <taxon>Eukaryota</taxon>
        <taxon>Fungi</taxon>
        <taxon>Dikarya</taxon>
        <taxon>Ascomycota</taxon>
        <taxon>Pezizomycotina</taxon>
        <taxon>Dothideomycetes</taxon>
        <taxon>Dothideomycetidae</taxon>
        <taxon>Mycosphaerellales</taxon>
        <taxon>Dissoconiaceae</taxon>
        <taxon>Dissoconium</taxon>
    </lineage>
</organism>
<dbReference type="InterPro" id="IPR011990">
    <property type="entry name" value="TPR-like_helical_dom_sf"/>
</dbReference>
<dbReference type="InterPro" id="IPR006597">
    <property type="entry name" value="Sel1-like"/>
</dbReference>
<dbReference type="Gene3D" id="1.25.40.10">
    <property type="entry name" value="Tetratricopeptide repeat domain"/>
    <property type="match status" value="1"/>
</dbReference>
<dbReference type="InterPro" id="IPR051726">
    <property type="entry name" value="Chitin_Synth_Reg"/>
</dbReference>
<dbReference type="GeneID" id="54358522"/>
<name>A0A6J3MHN4_9PEZI</name>
<dbReference type="AlphaFoldDB" id="A0A6J3MHN4"/>
<evidence type="ECO:0000256" key="1">
    <source>
        <dbReference type="ARBA" id="ARBA00022737"/>
    </source>
</evidence>
<sequence>MAYDQHATYEPPRRGYYGQMAAQPSEQDMYQQNNNGPYSRHDAYEQPPPQQQYGYEQSAPRMDYGHEQQARGYADDRGYDQSYDRGQQSYDHGYNHNYQQDARPAQRAMPQQSYQRDERPVQGRAYQEEMGDRSYDARYQPRAPPQGQYQGSAAGPPRRPDGQQMPAPRNFAGRPPNATEMRGPPPRQNGYPPQQPPAQYAGPSNPAPPPQSQGYAAERTDSKDLQHFAAKPEVNLRSAQPSGNWPIPNSGLPNQQPVDDGRHYSGPAAQRPQTAQAAEQWPIRAEPPSQAVRDDRRSPPQPMDPGHPDALPHHPVPVRAGLAQANGAQQPQPARPAPTRNHASAPGPSGGPPRPASGGPVQERITKAELARLLADVEANPHNPKRALIYAKKLVEASVVLASDDGRADAKTTAKNRDRYVTDAYKRVKKLAAGGYPEAMFYLADCYGQGQLGLEPDTKEAFSLYQAAAKAGHPQAAYRTAVCCEMGPDEGGGTRKDFPKAVQWYRRAATLGDTAAMFKIGVVLLKGLLGEQKNVSEAINWLKRAAERADKDTPHALHELAALYDTGNTAPEIRNKVVADDAYALELLERAAALGYKFSQFRLGQAYEYGHLGLRIDNRLSITWYTRAAAQGEHQAELALSGWYLTGAAGILEHNDTEAYLWARKAAVSEPPLAKAMFAMGYFAENGIGCPASMEDAKKWYGRAAYYKFPKALERIEELKRNPNKGGRGNDAKLGRKDQKRDEAECSVM</sequence>
<reference evidence="4" key="1">
    <citation type="submission" date="2020-01" db="EMBL/GenBank/DDBJ databases">
        <authorList>
            <consortium name="DOE Joint Genome Institute"/>
            <person name="Haridas S."/>
            <person name="Albert R."/>
            <person name="Binder M."/>
            <person name="Bloem J."/>
            <person name="Labutti K."/>
            <person name="Salamov A."/>
            <person name="Andreopoulos B."/>
            <person name="Baker S.E."/>
            <person name="Barry K."/>
            <person name="Bills G."/>
            <person name="Bluhm B.H."/>
            <person name="Cannon C."/>
            <person name="Castanera R."/>
            <person name="Culley D.E."/>
            <person name="Daum C."/>
            <person name="Ezra D."/>
            <person name="Gonzalez J.B."/>
            <person name="Henrissat B."/>
            <person name="Kuo A."/>
            <person name="Liang C."/>
            <person name="Lipzen A."/>
            <person name="Lutzoni F."/>
            <person name="Magnuson J."/>
            <person name="Mondo S."/>
            <person name="Nolan M."/>
            <person name="Ohm R."/>
            <person name="Pangilinan J."/>
            <person name="Park H.-J."/>
            <person name="Ramirez L."/>
            <person name="Alfaro M."/>
            <person name="Sun H."/>
            <person name="Tritt A."/>
            <person name="Yoshinaga Y."/>
            <person name="Zwiers L.-H."/>
            <person name="Turgeon B.G."/>
            <person name="Goodwin S.B."/>
            <person name="Spatafora J.W."/>
            <person name="Crous P.W."/>
            <person name="Grigoriev I.V."/>
        </authorList>
    </citation>
    <scope>NUCLEOTIDE SEQUENCE</scope>
    <source>
        <strain evidence="4">CBS 342.82</strain>
    </source>
</reference>
<feature type="compositionally biased region" description="Polar residues" evidence="2">
    <location>
        <begin position="84"/>
        <end position="100"/>
    </location>
</feature>
<dbReference type="Pfam" id="PF08238">
    <property type="entry name" value="Sel1"/>
    <property type="match status" value="7"/>
</dbReference>
<dbReference type="OrthoDB" id="272077at2759"/>